<evidence type="ECO:0000256" key="3">
    <source>
        <dbReference type="ARBA" id="ARBA00023034"/>
    </source>
</evidence>
<evidence type="ECO:0008006" key="8">
    <source>
        <dbReference type="Google" id="ProtNLM"/>
    </source>
</evidence>
<evidence type="ECO:0000256" key="5">
    <source>
        <dbReference type="SAM" id="MobiDB-lite"/>
    </source>
</evidence>
<comment type="subcellular location">
    <subcellularLocation>
        <location evidence="1">Golgi apparatus</location>
    </subcellularLocation>
</comment>
<accession>A0ABR0A630</accession>
<dbReference type="PANTHER" id="PTHR14899">
    <property type="entry name" value="G KINASE ANCHORING PROTEIN 1"/>
    <property type="match status" value="1"/>
</dbReference>
<evidence type="ECO:0000256" key="4">
    <source>
        <dbReference type="ARBA" id="ARBA00023054"/>
    </source>
</evidence>
<dbReference type="EMBL" id="JAOYFB010000036">
    <property type="protein sequence ID" value="KAK4020599.1"/>
    <property type="molecule type" value="Genomic_DNA"/>
</dbReference>
<feature type="compositionally biased region" description="Basic and acidic residues" evidence="5">
    <location>
        <begin position="20"/>
        <end position="30"/>
    </location>
</feature>
<name>A0ABR0A630_9CRUS</name>
<feature type="region of interest" description="Disordered" evidence="5">
    <location>
        <begin position="17"/>
        <end position="46"/>
    </location>
</feature>
<evidence type="ECO:0000313" key="6">
    <source>
        <dbReference type="EMBL" id="KAK4020599.1"/>
    </source>
</evidence>
<evidence type="ECO:0000256" key="2">
    <source>
        <dbReference type="ARBA" id="ARBA00006662"/>
    </source>
</evidence>
<protein>
    <recommendedName>
        <fullName evidence="8">G kinase-anchoring protein 1</fullName>
    </recommendedName>
</protein>
<feature type="compositionally biased region" description="Polar residues" evidence="5">
    <location>
        <begin position="159"/>
        <end position="173"/>
    </location>
</feature>
<dbReference type="PANTHER" id="PTHR14899:SF0">
    <property type="entry name" value="G KINASE-ANCHORING PROTEIN 1"/>
    <property type="match status" value="1"/>
</dbReference>
<gene>
    <name evidence="6" type="ORF">OUZ56_002563</name>
</gene>
<comment type="caution">
    <text evidence="6">The sequence shown here is derived from an EMBL/GenBank/DDBJ whole genome shotgun (WGS) entry which is preliminary data.</text>
</comment>
<feature type="region of interest" description="Disordered" evidence="5">
    <location>
        <begin position="67"/>
        <end position="99"/>
    </location>
</feature>
<evidence type="ECO:0000313" key="7">
    <source>
        <dbReference type="Proteomes" id="UP001234178"/>
    </source>
</evidence>
<dbReference type="PRINTS" id="PR02083">
    <property type="entry name" value="GKINASEAP1"/>
</dbReference>
<keyword evidence="4" id="KW-0175">Coiled coil</keyword>
<feature type="region of interest" description="Disordered" evidence="5">
    <location>
        <begin position="132"/>
        <end position="184"/>
    </location>
</feature>
<dbReference type="Proteomes" id="UP001234178">
    <property type="component" value="Unassembled WGS sequence"/>
</dbReference>
<keyword evidence="7" id="KW-1185">Reference proteome</keyword>
<organism evidence="6 7">
    <name type="scientific">Daphnia magna</name>
    <dbReference type="NCBI Taxonomy" id="35525"/>
    <lineage>
        <taxon>Eukaryota</taxon>
        <taxon>Metazoa</taxon>
        <taxon>Ecdysozoa</taxon>
        <taxon>Arthropoda</taxon>
        <taxon>Crustacea</taxon>
        <taxon>Branchiopoda</taxon>
        <taxon>Diplostraca</taxon>
        <taxon>Cladocera</taxon>
        <taxon>Anomopoda</taxon>
        <taxon>Daphniidae</taxon>
        <taxon>Daphnia</taxon>
    </lineage>
</organism>
<feature type="region of interest" description="Disordered" evidence="5">
    <location>
        <begin position="207"/>
        <end position="231"/>
    </location>
</feature>
<dbReference type="InterPro" id="IPR026109">
    <property type="entry name" value="GKAP1"/>
</dbReference>
<evidence type="ECO:0000256" key="1">
    <source>
        <dbReference type="ARBA" id="ARBA00004555"/>
    </source>
</evidence>
<reference evidence="6 7" key="1">
    <citation type="journal article" date="2023" name="Nucleic Acids Res.">
        <title>The hologenome of Daphnia magna reveals possible DNA methylation and microbiome-mediated evolution of the host genome.</title>
        <authorList>
            <person name="Chaturvedi A."/>
            <person name="Li X."/>
            <person name="Dhandapani V."/>
            <person name="Marshall H."/>
            <person name="Kissane S."/>
            <person name="Cuenca-Cambronero M."/>
            <person name="Asole G."/>
            <person name="Calvet F."/>
            <person name="Ruiz-Romero M."/>
            <person name="Marangio P."/>
            <person name="Guigo R."/>
            <person name="Rago D."/>
            <person name="Mirbahai L."/>
            <person name="Eastwood N."/>
            <person name="Colbourne J.K."/>
            <person name="Zhou J."/>
            <person name="Mallon E."/>
            <person name="Orsini L."/>
        </authorList>
    </citation>
    <scope>NUCLEOTIDE SEQUENCE [LARGE SCALE GENOMIC DNA]</scope>
    <source>
        <strain evidence="6">LRV0_1</strain>
    </source>
</reference>
<feature type="compositionally biased region" description="Basic and acidic residues" evidence="5">
    <location>
        <begin position="207"/>
        <end position="227"/>
    </location>
</feature>
<keyword evidence="3" id="KW-0333">Golgi apparatus</keyword>
<proteinExistence type="inferred from homology"/>
<sequence>MTASLSRFAVLRIEDDEDEKAASRARDKQRAAAQKLAESKNKSAKVKLNSEKNAAKKMKAAQEKAELKSLAFGGSKPRKSSAPIKKPAGNEVPSNFKEWKQKDQEFVDDDFEAQLKEAIMASKVDFEANIGEVTKLPEQEDVNNKPSNKKKAGNNKNKGTTTMSLDQFKQGPQESPRETPAHQGISGKILEDEHFFEQVADEAKKIINKEKKKNESSKNAKKPKEALQVEQPRLAQLQEELSQKNIEIENLRSENDRLREELLNVKTRYKKLCGILLQGEMKEKAQLLVEMDKISKVKDELTAELESVTNQLQQERSKVTVLTDLKKTATYKKRSDNEK</sequence>
<comment type="similarity">
    <text evidence="2">Belongs to the GKAP1 family.</text>
</comment>